<evidence type="ECO:0000259" key="2">
    <source>
        <dbReference type="Pfam" id="PF13436"/>
    </source>
</evidence>
<dbReference type="AlphaFoldDB" id="A0A3A3FZ37"/>
<comment type="caution">
    <text evidence="3">The sequence shown here is derived from an EMBL/GenBank/DDBJ whole genome shotgun (WGS) entry which is preliminary data.</text>
</comment>
<feature type="chain" id="PRO_5017284758" description="Glycine-zipper-containing OmpA-like membrane domain-containing protein" evidence="1">
    <location>
        <begin position="23"/>
        <end position="172"/>
    </location>
</feature>
<dbReference type="EMBL" id="QYUQ01000002">
    <property type="protein sequence ID" value="RJG00984.1"/>
    <property type="molecule type" value="Genomic_DNA"/>
</dbReference>
<proteinExistence type="predicted"/>
<dbReference type="PROSITE" id="PS51257">
    <property type="entry name" value="PROKAR_LIPOPROTEIN"/>
    <property type="match status" value="1"/>
</dbReference>
<dbReference type="Proteomes" id="UP000266327">
    <property type="component" value="Unassembled WGS sequence"/>
</dbReference>
<evidence type="ECO:0000313" key="4">
    <source>
        <dbReference type="Proteomes" id="UP000266327"/>
    </source>
</evidence>
<sequence>MPRILRYSPLFALLLLSACVSTPTGPSVMVLPGSDKNFEQFQVDDGSCRQFAHYQLGGSTADQAGIDSGVRSAALGTVLGAAAGAAMNGSRGASAGAGVGLLFGGLSGAGAANSSGNNVQRRYDHAYQQCMYAKGHRIPVSGRFGSEMHNELQAPASSYAVPPPNTPPPSRY</sequence>
<reference evidence="4" key="1">
    <citation type="submission" date="2018-09" db="EMBL/GenBank/DDBJ databases">
        <authorList>
            <person name="Zhu H."/>
        </authorList>
    </citation>
    <scope>NUCLEOTIDE SEQUENCE [LARGE SCALE GENOMIC DNA]</scope>
    <source>
        <strain evidence="4">K1S02-23</strain>
    </source>
</reference>
<dbReference type="RefSeq" id="WP_119784434.1">
    <property type="nucleotide sequence ID" value="NZ_QYUQ01000002.1"/>
</dbReference>
<name>A0A3A3FZ37_9BURK</name>
<keyword evidence="4" id="KW-1185">Reference proteome</keyword>
<evidence type="ECO:0000256" key="1">
    <source>
        <dbReference type="SAM" id="SignalP"/>
    </source>
</evidence>
<protein>
    <recommendedName>
        <fullName evidence="2">Glycine-zipper-containing OmpA-like membrane domain-containing protein</fullName>
    </recommendedName>
</protein>
<dbReference type="InterPro" id="IPR025693">
    <property type="entry name" value="Gly-zipper_OmpA-like_dom"/>
</dbReference>
<organism evidence="3 4">
    <name type="scientific">Noviherbaspirillum sedimenti</name>
    <dbReference type="NCBI Taxonomy" id="2320865"/>
    <lineage>
        <taxon>Bacteria</taxon>
        <taxon>Pseudomonadati</taxon>
        <taxon>Pseudomonadota</taxon>
        <taxon>Betaproteobacteria</taxon>
        <taxon>Burkholderiales</taxon>
        <taxon>Oxalobacteraceae</taxon>
        <taxon>Noviherbaspirillum</taxon>
    </lineage>
</organism>
<dbReference type="Pfam" id="PF13436">
    <property type="entry name" value="Gly-zipper_OmpA"/>
    <property type="match status" value="1"/>
</dbReference>
<feature type="signal peptide" evidence="1">
    <location>
        <begin position="1"/>
        <end position="22"/>
    </location>
</feature>
<gene>
    <name evidence="3" type="ORF">D3878_04755</name>
</gene>
<feature type="domain" description="Glycine-zipper-containing OmpA-like membrane" evidence="2">
    <location>
        <begin position="70"/>
        <end position="108"/>
    </location>
</feature>
<dbReference type="OrthoDB" id="5573966at2"/>
<accession>A0A3A3FZ37</accession>
<evidence type="ECO:0000313" key="3">
    <source>
        <dbReference type="EMBL" id="RJG00984.1"/>
    </source>
</evidence>
<keyword evidence="1" id="KW-0732">Signal</keyword>